<evidence type="ECO:0000256" key="1">
    <source>
        <dbReference type="ARBA" id="ARBA00005641"/>
    </source>
</evidence>
<comment type="similarity">
    <text evidence="1 4">Belongs to the glycosyl hydrolase 5 (cellulase A) family.</text>
</comment>
<dbReference type="PANTHER" id="PTHR31263">
    <property type="entry name" value="CELLULASE FAMILY PROTEIN (AFU_ORTHOLOGUE AFUA_5G14560)"/>
    <property type="match status" value="1"/>
</dbReference>
<dbReference type="Proteomes" id="UP000799437">
    <property type="component" value="Unassembled WGS sequence"/>
</dbReference>
<keyword evidence="3 4" id="KW-0326">Glycosidase</keyword>
<feature type="domain" description="Glycoside hydrolase family 5" evidence="6">
    <location>
        <begin position="51"/>
        <end position="358"/>
    </location>
</feature>
<dbReference type="EMBL" id="ML996567">
    <property type="protein sequence ID" value="KAF2760924.1"/>
    <property type="molecule type" value="Genomic_DNA"/>
</dbReference>
<name>A0A6A6WFT6_9PEZI</name>
<dbReference type="Pfam" id="PF00150">
    <property type="entry name" value="Cellulase"/>
    <property type="match status" value="1"/>
</dbReference>
<evidence type="ECO:0000313" key="7">
    <source>
        <dbReference type="EMBL" id="KAF2760924.1"/>
    </source>
</evidence>
<keyword evidence="2 4" id="KW-0378">Hydrolase</keyword>
<dbReference type="OrthoDB" id="442731at2759"/>
<gene>
    <name evidence="7" type="ORF">EJ05DRAFT_473501</name>
</gene>
<keyword evidence="8" id="KW-1185">Reference proteome</keyword>
<dbReference type="PANTHER" id="PTHR31263:SF0">
    <property type="entry name" value="CELLULASE FAMILY PROTEIN (AFU_ORTHOLOGUE AFUA_5G14560)"/>
    <property type="match status" value="1"/>
</dbReference>
<reference evidence="7" key="1">
    <citation type="journal article" date="2020" name="Stud. Mycol.">
        <title>101 Dothideomycetes genomes: a test case for predicting lifestyles and emergence of pathogens.</title>
        <authorList>
            <person name="Haridas S."/>
            <person name="Albert R."/>
            <person name="Binder M."/>
            <person name="Bloem J."/>
            <person name="Labutti K."/>
            <person name="Salamov A."/>
            <person name="Andreopoulos B."/>
            <person name="Baker S."/>
            <person name="Barry K."/>
            <person name="Bills G."/>
            <person name="Bluhm B."/>
            <person name="Cannon C."/>
            <person name="Castanera R."/>
            <person name="Culley D."/>
            <person name="Daum C."/>
            <person name="Ezra D."/>
            <person name="Gonzalez J."/>
            <person name="Henrissat B."/>
            <person name="Kuo A."/>
            <person name="Liang C."/>
            <person name="Lipzen A."/>
            <person name="Lutzoni F."/>
            <person name="Magnuson J."/>
            <person name="Mondo S."/>
            <person name="Nolan M."/>
            <person name="Ohm R."/>
            <person name="Pangilinan J."/>
            <person name="Park H.-J."/>
            <person name="Ramirez L."/>
            <person name="Alfaro M."/>
            <person name="Sun H."/>
            <person name="Tritt A."/>
            <person name="Yoshinaga Y."/>
            <person name="Zwiers L.-H."/>
            <person name="Turgeon B."/>
            <person name="Goodwin S."/>
            <person name="Spatafora J."/>
            <person name="Crous P."/>
            <person name="Grigoriev I."/>
        </authorList>
    </citation>
    <scope>NUCLEOTIDE SEQUENCE</scope>
    <source>
        <strain evidence="7">CBS 121739</strain>
    </source>
</reference>
<dbReference type="RefSeq" id="XP_033603375.1">
    <property type="nucleotide sequence ID" value="XM_033743413.1"/>
</dbReference>
<dbReference type="InterPro" id="IPR001547">
    <property type="entry name" value="Glyco_hydro_5"/>
</dbReference>
<protein>
    <submittedName>
        <fullName evidence="7">Glycosyl hydrolase family 5 protein/cellulase</fullName>
    </submittedName>
</protein>
<feature type="signal peptide" evidence="5">
    <location>
        <begin position="1"/>
        <end position="17"/>
    </location>
</feature>
<evidence type="ECO:0000256" key="3">
    <source>
        <dbReference type="ARBA" id="ARBA00023295"/>
    </source>
</evidence>
<sequence>MAMRHLLVCAAIFSVLAQGIVLSTKGRWIVDPNGQRVKLRCVNWAGAGETHIPEGLASQPVDTITKLIADGGFNCVRLTYSIDMALDPDERVSTAFNRAAAETGQSSLTKIYDTGKGKNSFLASGTTRGAFEAVINSLNRKGILVILDNHTSKAQWCCGTSDGNGWWASASGYNDANSRYFDTENWLSGLSAMAIWSKSFSNVVALSLRNELRAVGGQDGNSHADWYKFVSRGAKAIHSANPNALVVVGGVNYALDFSFMYSKPLDRASLGLSSKVLWEYHSYSFSTDVSNCANYQSYMGNNAGYLLAQGKPYTGPLWLSEFGFSQTSMSSTEKSYWDCLRNYIEGNDADWAYWAVQGNYYIREGEVDYDETFGLLSHDWSVWRNPSWRTIFGDKIFRVNQTP</sequence>
<feature type="chain" id="PRO_5025560408" evidence="5">
    <location>
        <begin position="18"/>
        <end position="403"/>
    </location>
</feature>
<dbReference type="SUPFAM" id="SSF51445">
    <property type="entry name" value="(Trans)glycosidases"/>
    <property type="match status" value="1"/>
</dbReference>
<evidence type="ECO:0000313" key="8">
    <source>
        <dbReference type="Proteomes" id="UP000799437"/>
    </source>
</evidence>
<evidence type="ECO:0000256" key="2">
    <source>
        <dbReference type="ARBA" id="ARBA00022801"/>
    </source>
</evidence>
<dbReference type="GeneID" id="54484467"/>
<dbReference type="InterPro" id="IPR017853">
    <property type="entry name" value="GH"/>
</dbReference>
<dbReference type="AlphaFoldDB" id="A0A6A6WFT6"/>
<proteinExistence type="inferred from homology"/>
<evidence type="ECO:0000259" key="6">
    <source>
        <dbReference type="Pfam" id="PF00150"/>
    </source>
</evidence>
<dbReference type="Gene3D" id="3.20.20.80">
    <property type="entry name" value="Glycosidases"/>
    <property type="match status" value="1"/>
</dbReference>
<evidence type="ECO:0000256" key="4">
    <source>
        <dbReference type="RuleBase" id="RU361153"/>
    </source>
</evidence>
<evidence type="ECO:0000256" key="5">
    <source>
        <dbReference type="SAM" id="SignalP"/>
    </source>
</evidence>
<organism evidence="7 8">
    <name type="scientific">Pseudovirgaria hyperparasitica</name>
    <dbReference type="NCBI Taxonomy" id="470096"/>
    <lineage>
        <taxon>Eukaryota</taxon>
        <taxon>Fungi</taxon>
        <taxon>Dikarya</taxon>
        <taxon>Ascomycota</taxon>
        <taxon>Pezizomycotina</taxon>
        <taxon>Dothideomycetes</taxon>
        <taxon>Dothideomycetes incertae sedis</taxon>
        <taxon>Acrospermales</taxon>
        <taxon>Acrospermaceae</taxon>
        <taxon>Pseudovirgaria</taxon>
    </lineage>
</organism>
<accession>A0A6A6WFT6</accession>
<dbReference type="GO" id="GO:0000272">
    <property type="term" value="P:polysaccharide catabolic process"/>
    <property type="evidence" value="ECO:0007669"/>
    <property type="project" value="InterPro"/>
</dbReference>
<keyword evidence="5" id="KW-0732">Signal</keyword>
<dbReference type="GO" id="GO:0004553">
    <property type="term" value="F:hydrolase activity, hydrolyzing O-glycosyl compounds"/>
    <property type="evidence" value="ECO:0007669"/>
    <property type="project" value="InterPro"/>
</dbReference>